<dbReference type="Gene3D" id="3.40.630.30">
    <property type="match status" value="1"/>
</dbReference>
<protein>
    <submittedName>
        <fullName evidence="1">N-acetyltransferase</fullName>
    </submittedName>
</protein>
<dbReference type="RefSeq" id="WP_165864607.1">
    <property type="nucleotide sequence ID" value="NZ_AP025739.1"/>
</dbReference>
<dbReference type="GO" id="GO:0016747">
    <property type="term" value="F:acyltransferase activity, transferring groups other than amino-acyl groups"/>
    <property type="evidence" value="ECO:0007669"/>
    <property type="project" value="InterPro"/>
</dbReference>
<keyword evidence="2" id="KW-1185">Reference proteome</keyword>
<dbReference type="KEGG" id="ccot:CCAX7_46500"/>
<dbReference type="EMBL" id="AP025739">
    <property type="protein sequence ID" value="BDI32599.1"/>
    <property type="molecule type" value="Genomic_DNA"/>
</dbReference>
<dbReference type="InterPro" id="IPR000182">
    <property type="entry name" value="GNAT_dom"/>
</dbReference>
<evidence type="ECO:0000313" key="2">
    <source>
        <dbReference type="Proteomes" id="UP000287394"/>
    </source>
</evidence>
<evidence type="ECO:0000313" key="1">
    <source>
        <dbReference type="EMBL" id="BDI32599.1"/>
    </source>
</evidence>
<dbReference type="AlphaFoldDB" id="A0A402D519"/>
<sequence length="194" mass="22744">MDNSELIGNIVRLVPLKIGDISDLEAIGKDERIWKFLVEHPVSTEEFVNYVHQCIEEYYDGLGLSYVIRRRQDDLAVGVIRLFEYSRLHDKASFITWVTPSVWRTGINTESKFLLLTHAFENLNLIRVNFKVDFRNVRSQRAINRIGATLEGKLRMNTKISIDNRRDDFIYSIIAPEWPTVKERIINLLDLYRS</sequence>
<proteinExistence type="predicted"/>
<dbReference type="Pfam" id="PF13302">
    <property type="entry name" value="Acetyltransf_3"/>
    <property type="match status" value="1"/>
</dbReference>
<name>A0A402D519_9BACT</name>
<dbReference type="PANTHER" id="PTHR43610">
    <property type="entry name" value="BLL6696 PROTEIN"/>
    <property type="match status" value="1"/>
</dbReference>
<dbReference type="InterPro" id="IPR016181">
    <property type="entry name" value="Acyl_CoA_acyltransferase"/>
</dbReference>
<gene>
    <name evidence="1" type="ORF">CCAX7_46500</name>
</gene>
<dbReference type="PANTHER" id="PTHR43610:SF1">
    <property type="entry name" value="N-ACETYLTRANSFERASE DOMAIN-CONTAINING PROTEIN"/>
    <property type="match status" value="1"/>
</dbReference>
<dbReference type="SUPFAM" id="SSF55729">
    <property type="entry name" value="Acyl-CoA N-acyltransferases (Nat)"/>
    <property type="match status" value="1"/>
</dbReference>
<organism evidence="1 2">
    <name type="scientific">Capsulimonas corticalis</name>
    <dbReference type="NCBI Taxonomy" id="2219043"/>
    <lineage>
        <taxon>Bacteria</taxon>
        <taxon>Bacillati</taxon>
        <taxon>Armatimonadota</taxon>
        <taxon>Armatimonadia</taxon>
        <taxon>Capsulimonadales</taxon>
        <taxon>Capsulimonadaceae</taxon>
        <taxon>Capsulimonas</taxon>
    </lineage>
</organism>
<accession>A0A402D519</accession>
<reference evidence="1 2" key="1">
    <citation type="journal article" date="2019" name="Int. J. Syst. Evol. Microbiol.">
        <title>Capsulimonas corticalis gen. nov., sp. nov., an aerobic capsulated bacterium, of a novel bacterial order, Capsulimonadales ord. nov., of the class Armatimonadia of the phylum Armatimonadetes.</title>
        <authorList>
            <person name="Li J."/>
            <person name="Kudo C."/>
            <person name="Tonouchi A."/>
        </authorList>
    </citation>
    <scope>NUCLEOTIDE SEQUENCE [LARGE SCALE GENOMIC DNA]</scope>
    <source>
        <strain evidence="1 2">AX-7</strain>
    </source>
</reference>
<dbReference type="Proteomes" id="UP000287394">
    <property type="component" value="Chromosome"/>
</dbReference>